<feature type="domain" description="Nudix hydrolase" evidence="3">
    <location>
        <begin position="9"/>
        <end position="131"/>
    </location>
</feature>
<dbReference type="GO" id="GO:1901911">
    <property type="term" value="P:adenosine 5'-(hexahydrogen pentaphosphate) catabolic process"/>
    <property type="evidence" value="ECO:0007669"/>
    <property type="project" value="TreeGrafter"/>
</dbReference>
<keyword evidence="5" id="KW-1185">Reference proteome</keyword>
<dbReference type="GO" id="GO:0008486">
    <property type="term" value="F:diphosphoinositol-polyphosphate diphosphatase activity"/>
    <property type="evidence" value="ECO:0007669"/>
    <property type="project" value="TreeGrafter"/>
</dbReference>
<dbReference type="Pfam" id="PF00293">
    <property type="entry name" value="NUDIX"/>
    <property type="match status" value="1"/>
</dbReference>
<proteinExistence type="predicted"/>
<evidence type="ECO:0000259" key="3">
    <source>
        <dbReference type="PROSITE" id="PS51462"/>
    </source>
</evidence>
<evidence type="ECO:0000313" key="5">
    <source>
        <dbReference type="Proteomes" id="UP000077266"/>
    </source>
</evidence>
<dbReference type="InterPro" id="IPR000086">
    <property type="entry name" value="NUDIX_hydrolase_dom"/>
</dbReference>
<dbReference type="Gene3D" id="3.90.79.10">
    <property type="entry name" value="Nucleoside Triphosphate Pyrophosphohydrolase"/>
    <property type="match status" value="1"/>
</dbReference>
<dbReference type="GO" id="GO:0034432">
    <property type="term" value="F:bis(5'-adenosyl)-pentaphosphatase activity"/>
    <property type="evidence" value="ECO:0007669"/>
    <property type="project" value="TreeGrafter"/>
</dbReference>
<dbReference type="GO" id="GO:0000298">
    <property type="term" value="F:endopolyphosphatase activity"/>
    <property type="evidence" value="ECO:0007669"/>
    <property type="project" value="TreeGrafter"/>
</dbReference>
<dbReference type="GO" id="GO:0034431">
    <property type="term" value="F:bis(5'-adenosyl)-hexaphosphatase activity"/>
    <property type="evidence" value="ECO:0007669"/>
    <property type="project" value="TreeGrafter"/>
</dbReference>
<accession>A0A165LIW5</accession>
<dbReference type="InParanoid" id="A0A165LIW5"/>
<evidence type="ECO:0000313" key="4">
    <source>
        <dbReference type="EMBL" id="KZV97905.1"/>
    </source>
</evidence>
<dbReference type="STRING" id="1314781.A0A165LIW5"/>
<gene>
    <name evidence="4" type="ORF">EXIGLDRAFT_729422</name>
</gene>
<evidence type="ECO:0000256" key="1">
    <source>
        <dbReference type="ARBA" id="ARBA00022723"/>
    </source>
</evidence>
<dbReference type="GO" id="GO:1901907">
    <property type="term" value="P:diadenosine pentaphosphate catabolic process"/>
    <property type="evidence" value="ECO:0007669"/>
    <property type="project" value="TreeGrafter"/>
</dbReference>
<dbReference type="PANTHER" id="PTHR12629:SF0">
    <property type="entry name" value="DIPHOSPHOINOSITOL-POLYPHOSPHATE DIPHOSPHATASE"/>
    <property type="match status" value="1"/>
</dbReference>
<sequence length="134" mass="14956">MGKKDGPRPRIVCVAIPIARAAGQVLLVTSRKRPEYWVLPKGGWETSDKTLEAAAAREAYEEAGVMGTVTRFILTISTASTTYHVYELDVSSLAETWPEAHERRREWMLPAEAARRLAWKPELAQAFAAAFAKR</sequence>
<evidence type="ECO:0000256" key="2">
    <source>
        <dbReference type="ARBA" id="ARBA00022801"/>
    </source>
</evidence>
<keyword evidence="2" id="KW-0378">Hydrolase</keyword>
<dbReference type="EMBL" id="KV425924">
    <property type="protein sequence ID" value="KZV97905.1"/>
    <property type="molecule type" value="Genomic_DNA"/>
</dbReference>
<reference evidence="4 5" key="1">
    <citation type="journal article" date="2016" name="Mol. Biol. Evol.">
        <title>Comparative Genomics of Early-Diverging Mushroom-Forming Fungi Provides Insights into the Origins of Lignocellulose Decay Capabilities.</title>
        <authorList>
            <person name="Nagy L.G."/>
            <person name="Riley R."/>
            <person name="Tritt A."/>
            <person name="Adam C."/>
            <person name="Daum C."/>
            <person name="Floudas D."/>
            <person name="Sun H."/>
            <person name="Yadav J.S."/>
            <person name="Pangilinan J."/>
            <person name="Larsson K.H."/>
            <person name="Matsuura K."/>
            <person name="Barry K."/>
            <person name="Labutti K."/>
            <person name="Kuo R."/>
            <person name="Ohm R.A."/>
            <person name="Bhattacharya S.S."/>
            <person name="Shirouzu T."/>
            <person name="Yoshinaga Y."/>
            <person name="Martin F.M."/>
            <person name="Grigoriev I.V."/>
            <person name="Hibbett D.S."/>
        </authorList>
    </citation>
    <scope>NUCLEOTIDE SEQUENCE [LARGE SCALE GENOMIC DNA]</scope>
    <source>
        <strain evidence="4 5">HHB12029</strain>
    </source>
</reference>
<organism evidence="4 5">
    <name type="scientific">Exidia glandulosa HHB12029</name>
    <dbReference type="NCBI Taxonomy" id="1314781"/>
    <lineage>
        <taxon>Eukaryota</taxon>
        <taxon>Fungi</taxon>
        <taxon>Dikarya</taxon>
        <taxon>Basidiomycota</taxon>
        <taxon>Agaricomycotina</taxon>
        <taxon>Agaricomycetes</taxon>
        <taxon>Auriculariales</taxon>
        <taxon>Exidiaceae</taxon>
        <taxon>Exidia</taxon>
    </lineage>
</organism>
<dbReference type="PROSITE" id="PS51462">
    <property type="entry name" value="NUDIX"/>
    <property type="match status" value="1"/>
</dbReference>
<dbReference type="GO" id="GO:0005737">
    <property type="term" value="C:cytoplasm"/>
    <property type="evidence" value="ECO:0007669"/>
    <property type="project" value="TreeGrafter"/>
</dbReference>
<dbReference type="FunCoup" id="A0A165LIW5">
    <property type="interactions" value="269"/>
</dbReference>
<dbReference type="GO" id="GO:0071543">
    <property type="term" value="P:diphosphoinositol polyphosphate metabolic process"/>
    <property type="evidence" value="ECO:0007669"/>
    <property type="project" value="TreeGrafter"/>
</dbReference>
<dbReference type="GO" id="GO:0046872">
    <property type="term" value="F:metal ion binding"/>
    <property type="evidence" value="ECO:0007669"/>
    <property type="project" value="UniProtKB-KW"/>
</dbReference>
<keyword evidence="1" id="KW-0479">Metal-binding</keyword>
<dbReference type="GO" id="GO:0005634">
    <property type="term" value="C:nucleus"/>
    <property type="evidence" value="ECO:0007669"/>
    <property type="project" value="TreeGrafter"/>
</dbReference>
<protein>
    <recommendedName>
        <fullName evidence="3">Nudix hydrolase domain-containing protein</fullName>
    </recommendedName>
</protein>
<dbReference type="GO" id="GO:1901909">
    <property type="term" value="P:diadenosine hexaphosphate catabolic process"/>
    <property type="evidence" value="ECO:0007669"/>
    <property type="project" value="TreeGrafter"/>
</dbReference>
<dbReference type="OrthoDB" id="2011998at2759"/>
<dbReference type="AlphaFoldDB" id="A0A165LIW5"/>
<dbReference type="Proteomes" id="UP000077266">
    <property type="component" value="Unassembled WGS sequence"/>
</dbReference>
<dbReference type="SUPFAM" id="SSF55811">
    <property type="entry name" value="Nudix"/>
    <property type="match status" value="1"/>
</dbReference>
<name>A0A165LIW5_EXIGL</name>
<dbReference type="InterPro" id="IPR015797">
    <property type="entry name" value="NUDIX_hydrolase-like_dom_sf"/>
</dbReference>
<dbReference type="PANTHER" id="PTHR12629">
    <property type="entry name" value="DIPHOSPHOINOSITOL POLYPHOSPHATE PHOSPHOHYDROLASE"/>
    <property type="match status" value="1"/>
</dbReference>